<accession>A0A380EMQ0</accession>
<dbReference type="AlphaFoldDB" id="A0A380EMQ0"/>
<name>A0A380EMQ0_STAAU</name>
<organism evidence="1 2">
    <name type="scientific">Staphylococcus aureus</name>
    <dbReference type="NCBI Taxonomy" id="1280"/>
    <lineage>
        <taxon>Bacteria</taxon>
        <taxon>Bacillati</taxon>
        <taxon>Bacillota</taxon>
        <taxon>Bacilli</taxon>
        <taxon>Bacillales</taxon>
        <taxon>Staphylococcaceae</taxon>
        <taxon>Staphylococcus</taxon>
    </lineage>
</organism>
<protein>
    <submittedName>
        <fullName evidence="1">Uncharacterized protein</fullName>
    </submittedName>
</protein>
<dbReference type="EMBL" id="UHBY01000003">
    <property type="protein sequence ID" value="SUL37693.1"/>
    <property type="molecule type" value="Genomic_DNA"/>
</dbReference>
<dbReference type="Proteomes" id="UP000254116">
    <property type="component" value="Unassembled WGS sequence"/>
</dbReference>
<gene>
    <name evidence="1" type="ORF">NCTC10702_03708</name>
</gene>
<reference evidence="1 2" key="1">
    <citation type="submission" date="2018-06" db="EMBL/GenBank/DDBJ databases">
        <authorList>
            <consortium name="Pathogen Informatics"/>
            <person name="Doyle S."/>
        </authorList>
    </citation>
    <scope>NUCLEOTIDE SEQUENCE [LARGE SCALE GENOMIC DNA]</scope>
    <source>
        <strain evidence="1 2">NCTC10702</strain>
    </source>
</reference>
<proteinExistence type="predicted"/>
<sequence length="66" mass="7155">MRTSLIVPGKLNLNTNDDKAPFGKNKFLKNGALQIITMTVNTMNGLHACNTAFAECAFAGSILHLY</sequence>
<evidence type="ECO:0000313" key="1">
    <source>
        <dbReference type="EMBL" id="SUL37693.1"/>
    </source>
</evidence>
<evidence type="ECO:0000313" key="2">
    <source>
        <dbReference type="Proteomes" id="UP000254116"/>
    </source>
</evidence>